<dbReference type="RefSeq" id="WP_136494526.1">
    <property type="nucleotide sequence ID" value="NZ_CP046052.1"/>
</dbReference>
<dbReference type="InterPro" id="IPR011335">
    <property type="entry name" value="Restrct_endonuc-II-like"/>
</dbReference>
<dbReference type="EMBL" id="CP046052">
    <property type="protein sequence ID" value="QGM44215.1"/>
    <property type="molecule type" value="Genomic_DNA"/>
</dbReference>
<dbReference type="OrthoDB" id="5194526at2"/>
<dbReference type="Pfam" id="PF06319">
    <property type="entry name" value="MmcB-like"/>
    <property type="match status" value="1"/>
</dbReference>
<sequence>MSVAQPHAAQPGARPDLTRDVTRGAHRLLRALGYSVLEEFPLPNGRRADLVALARDGSLRIVEVKSSLADFRSDDKWTHYLGFCDRFYFAIPLALPTGHFPGEAGLILADAHGAMMERESPARAIAAATRRSMLIRFGSLAADRLSNALAAR</sequence>
<dbReference type="PIRSF" id="PIRSF031796">
    <property type="entry name" value="UPC031796"/>
    <property type="match status" value="1"/>
</dbReference>
<reference evidence="1 2" key="1">
    <citation type="submission" date="2019-11" db="EMBL/GenBank/DDBJ databases">
        <title>The genome sequence of Methylocystis heyeri.</title>
        <authorList>
            <person name="Oshkin I.Y."/>
            <person name="Miroshnikov K."/>
            <person name="Dedysh S.N."/>
        </authorList>
    </citation>
    <scope>NUCLEOTIDE SEQUENCE [LARGE SCALE GENOMIC DNA]</scope>
    <source>
        <strain evidence="1 2">H2</strain>
    </source>
</reference>
<gene>
    <name evidence="1" type="ORF">H2LOC_000015</name>
</gene>
<accession>A0A6B8KAK2</accession>
<dbReference type="AlphaFoldDB" id="A0A6B8KAK2"/>
<evidence type="ECO:0000313" key="1">
    <source>
        <dbReference type="EMBL" id="QGM44215.1"/>
    </source>
</evidence>
<dbReference type="InterPro" id="IPR009394">
    <property type="entry name" value="MmcB-like"/>
</dbReference>
<organism evidence="1 2">
    <name type="scientific">Methylocystis heyeri</name>
    <dbReference type="NCBI Taxonomy" id="391905"/>
    <lineage>
        <taxon>Bacteria</taxon>
        <taxon>Pseudomonadati</taxon>
        <taxon>Pseudomonadota</taxon>
        <taxon>Alphaproteobacteria</taxon>
        <taxon>Hyphomicrobiales</taxon>
        <taxon>Methylocystaceae</taxon>
        <taxon>Methylocystis</taxon>
    </lineage>
</organism>
<proteinExistence type="predicted"/>
<keyword evidence="2" id="KW-1185">Reference proteome</keyword>
<protein>
    <submittedName>
        <fullName evidence="1">MmcB family DNA repair protein</fullName>
    </submittedName>
</protein>
<name>A0A6B8KAK2_9HYPH</name>
<dbReference type="Proteomes" id="UP000309061">
    <property type="component" value="Chromosome"/>
</dbReference>
<dbReference type="SUPFAM" id="SSF52980">
    <property type="entry name" value="Restriction endonuclease-like"/>
    <property type="match status" value="1"/>
</dbReference>
<dbReference type="KEGG" id="mhey:H2LOC_000015"/>
<evidence type="ECO:0000313" key="2">
    <source>
        <dbReference type="Proteomes" id="UP000309061"/>
    </source>
</evidence>